<dbReference type="InterPro" id="IPR025159">
    <property type="entry name" value="AbiEi_N"/>
</dbReference>
<evidence type="ECO:0000313" key="4">
    <source>
        <dbReference type="Proteomes" id="UP001589783"/>
    </source>
</evidence>
<evidence type="ECO:0000313" key="3">
    <source>
        <dbReference type="EMBL" id="MFC0313289.1"/>
    </source>
</evidence>
<dbReference type="RefSeq" id="WP_382359147.1">
    <property type="nucleotide sequence ID" value="NZ_JBHLWV010000001.1"/>
</dbReference>
<feature type="domain" description="AbiEi antitoxin N-terminal" evidence="2">
    <location>
        <begin position="32"/>
        <end position="77"/>
    </location>
</feature>
<dbReference type="SUPFAM" id="SSF52980">
    <property type="entry name" value="Restriction endonuclease-like"/>
    <property type="match status" value="1"/>
</dbReference>
<comment type="caution">
    <text evidence="3">The sequence shown here is derived from an EMBL/GenBank/DDBJ whole genome shotgun (WGS) entry which is preliminary data.</text>
</comment>
<feature type="domain" description="DUF559" evidence="1">
    <location>
        <begin position="219"/>
        <end position="313"/>
    </location>
</feature>
<sequence length="322" mass="35691">MTSAHQSQQFRAEMEPGGAAPRLNLMGETGQLAAILAEQDGIVTTAQALACGLSRGGIRGRAVRGEWKRLAAGIYRSAEHDYGERAMVRAAALAHRGVLDRTTAAWWHGLVDTLPEPLTMSAAQAVPEQRWTGCAVDVVRRTFCAEDLTTLRGLDLTAKDLTVVGAVEFDPDPSRLLDRTLQLGQVTVDGLREAVKRYPRTRGMSTARALLAVLDEDTESAAERMFAQLLREEGIRGWIGQHPFEGWRLDFAWPEWKVAVEIDGWAFHCDPKAFRRDARKRNALIRAGWLPLSFTWHDLTEDRIGVAETVVSLLRTRALMPG</sequence>
<dbReference type="Proteomes" id="UP001589783">
    <property type="component" value="Unassembled WGS sequence"/>
</dbReference>
<evidence type="ECO:0000259" key="2">
    <source>
        <dbReference type="Pfam" id="PF13338"/>
    </source>
</evidence>
<keyword evidence="4" id="KW-1185">Reference proteome</keyword>
<reference evidence="3 4" key="1">
    <citation type="submission" date="2024-09" db="EMBL/GenBank/DDBJ databases">
        <authorList>
            <person name="Sun Q."/>
            <person name="Mori K."/>
        </authorList>
    </citation>
    <scope>NUCLEOTIDE SEQUENCE [LARGE SCALE GENOMIC DNA]</scope>
    <source>
        <strain evidence="3 4">CCM 7957</strain>
    </source>
</reference>
<dbReference type="InterPro" id="IPR011335">
    <property type="entry name" value="Restrct_endonuc-II-like"/>
</dbReference>
<organism evidence="3 4">
    <name type="scientific">Gordonia phosphorivorans</name>
    <dbReference type="NCBI Taxonomy" id="1056982"/>
    <lineage>
        <taxon>Bacteria</taxon>
        <taxon>Bacillati</taxon>
        <taxon>Actinomycetota</taxon>
        <taxon>Actinomycetes</taxon>
        <taxon>Mycobacteriales</taxon>
        <taxon>Gordoniaceae</taxon>
        <taxon>Gordonia</taxon>
    </lineage>
</organism>
<protein>
    <submittedName>
        <fullName evidence="3">DUF559 domain-containing protein</fullName>
    </submittedName>
</protein>
<evidence type="ECO:0000259" key="1">
    <source>
        <dbReference type="Pfam" id="PF04480"/>
    </source>
</evidence>
<dbReference type="EMBL" id="JBHLWV010000001">
    <property type="protein sequence ID" value="MFC0313289.1"/>
    <property type="molecule type" value="Genomic_DNA"/>
</dbReference>
<dbReference type="Gene3D" id="3.40.960.10">
    <property type="entry name" value="VSR Endonuclease"/>
    <property type="match status" value="1"/>
</dbReference>
<dbReference type="Pfam" id="PF13338">
    <property type="entry name" value="AbiEi_4"/>
    <property type="match status" value="1"/>
</dbReference>
<accession>A0ABV6H3Z6</accession>
<gene>
    <name evidence="3" type="ORF">ACFFJD_00255</name>
</gene>
<name>A0ABV6H3Z6_9ACTN</name>
<proteinExistence type="predicted"/>
<dbReference type="InterPro" id="IPR007569">
    <property type="entry name" value="DUF559"/>
</dbReference>
<dbReference type="Pfam" id="PF04480">
    <property type="entry name" value="DUF559"/>
    <property type="match status" value="1"/>
</dbReference>